<evidence type="ECO:0000313" key="2">
    <source>
        <dbReference type="EMBL" id="ODQ61687.1"/>
    </source>
</evidence>
<dbReference type="SUPFAM" id="SSF50978">
    <property type="entry name" value="WD40 repeat-like"/>
    <property type="match status" value="1"/>
</dbReference>
<feature type="compositionally biased region" description="Basic and acidic residues" evidence="1">
    <location>
        <begin position="1"/>
        <end position="17"/>
    </location>
</feature>
<dbReference type="STRING" id="683960.A0A1E3P9X5"/>
<organism evidence="2 3">
    <name type="scientific">Wickerhamomyces anomalus (strain ATCC 58044 / CBS 1984 / NCYC 433 / NRRL Y-366-8)</name>
    <name type="common">Yeast</name>
    <name type="synonym">Hansenula anomala</name>
    <dbReference type="NCBI Taxonomy" id="683960"/>
    <lineage>
        <taxon>Eukaryota</taxon>
        <taxon>Fungi</taxon>
        <taxon>Dikarya</taxon>
        <taxon>Ascomycota</taxon>
        <taxon>Saccharomycotina</taxon>
        <taxon>Saccharomycetes</taxon>
        <taxon>Phaffomycetales</taxon>
        <taxon>Wickerhamomycetaceae</taxon>
        <taxon>Wickerhamomyces</taxon>
    </lineage>
</organism>
<dbReference type="InterPro" id="IPR036322">
    <property type="entry name" value="WD40_repeat_dom_sf"/>
</dbReference>
<reference evidence="2 3" key="1">
    <citation type="journal article" date="2016" name="Proc. Natl. Acad. Sci. U.S.A.">
        <title>Comparative genomics of biotechnologically important yeasts.</title>
        <authorList>
            <person name="Riley R."/>
            <person name="Haridas S."/>
            <person name="Wolfe K.H."/>
            <person name="Lopes M.R."/>
            <person name="Hittinger C.T."/>
            <person name="Goeker M."/>
            <person name="Salamov A.A."/>
            <person name="Wisecaver J.H."/>
            <person name="Long T.M."/>
            <person name="Calvey C.H."/>
            <person name="Aerts A.L."/>
            <person name="Barry K.W."/>
            <person name="Choi C."/>
            <person name="Clum A."/>
            <person name="Coughlan A.Y."/>
            <person name="Deshpande S."/>
            <person name="Douglass A.P."/>
            <person name="Hanson S.J."/>
            <person name="Klenk H.-P."/>
            <person name="LaButti K.M."/>
            <person name="Lapidus A."/>
            <person name="Lindquist E.A."/>
            <person name="Lipzen A.M."/>
            <person name="Meier-Kolthoff J.P."/>
            <person name="Ohm R.A."/>
            <person name="Otillar R.P."/>
            <person name="Pangilinan J.L."/>
            <person name="Peng Y."/>
            <person name="Rokas A."/>
            <person name="Rosa C.A."/>
            <person name="Scheuner C."/>
            <person name="Sibirny A.A."/>
            <person name="Slot J.C."/>
            <person name="Stielow J.B."/>
            <person name="Sun H."/>
            <person name="Kurtzman C.P."/>
            <person name="Blackwell M."/>
            <person name="Grigoriev I.V."/>
            <person name="Jeffries T.W."/>
        </authorList>
    </citation>
    <scope>NUCLEOTIDE SEQUENCE [LARGE SCALE GENOMIC DNA]</scope>
    <source>
        <strain evidence="3">ATCC 58044 / CBS 1984 / NCYC 433 / NRRL Y-366-8</strain>
    </source>
</reference>
<dbReference type="Proteomes" id="UP000094112">
    <property type="component" value="Unassembled WGS sequence"/>
</dbReference>
<feature type="region of interest" description="Disordered" evidence="1">
    <location>
        <begin position="1"/>
        <end position="48"/>
    </location>
</feature>
<evidence type="ECO:0000313" key="3">
    <source>
        <dbReference type="Proteomes" id="UP000094112"/>
    </source>
</evidence>
<name>A0A1E3P9X5_WICAA</name>
<dbReference type="EMBL" id="KV454208">
    <property type="protein sequence ID" value="ODQ61687.1"/>
    <property type="molecule type" value="Genomic_DNA"/>
</dbReference>
<evidence type="ECO:0000256" key="1">
    <source>
        <dbReference type="SAM" id="MobiDB-lite"/>
    </source>
</evidence>
<protein>
    <submittedName>
        <fullName evidence="2">Uncharacterized protein</fullName>
    </submittedName>
</protein>
<proteinExistence type="predicted"/>
<gene>
    <name evidence="2" type="ORF">WICANDRAFT_66046</name>
</gene>
<dbReference type="OrthoDB" id="4089169at2759"/>
<sequence>MAAYKEENDIKLHDLEKGSSSPEDEELYLGESSQGHDPTRIYKNPISPKSAHKLGASATWSKVKYQSHQYTSKLSSNKQSSIQSNNKSNESRIVEFGVNGEIFIAYNNTIEVWDWIPSALELHGLENSNPNYLYDDDSNDTLFLVASLFDIKGSILNITPINCDQLTNTYTILITSLLQSETIFTLKTFGQLFEEQESISNISLILPPCVHGLYPFTIKNSSRFIGIATNEGSLTIFDTVKNHPLSLSLDAAIIEDQVIFDISGRYLAYVPNQSPIDIEDQTLLIVPNSPKNADSIYSKFLNNLSITAIDGVTKLSDLNYSMISKNLHDISSNDLKTNLKNYLSCLINGFKQLNQFVIIYDLVEETKIGCFQPPNGCSNLSLSLFNSQLITINQRGDQLYNWDISRLPIEISLIDIQTRGKTSSIVDEIHWSSQNSIEIITRSSGSIHCFQNETNNWVLSNMKCLKLSNLQNGRGLIGYCQDDAIYLINPQNGSCSINFQLPKQPIPKSLLPNHIKLSSVDELIIRDDDQDQLAVDDTPLSQIEIETCLMTSPLYTNNKIQFGFYDFPKKFKDSNPFDDCFDGVEKGCNKDDDDCTLFKQVYSSPGNYLNFKSINFGKGSGFPVFMNTNTMNEGESHNGGNDLIEAINDVLIVDEK</sequence>
<accession>A0A1E3P9X5</accession>
<keyword evidence="3" id="KW-1185">Reference proteome</keyword>
<dbReference type="GeneID" id="30201275"/>
<dbReference type="AlphaFoldDB" id="A0A1E3P9X5"/>
<dbReference type="RefSeq" id="XP_019040894.1">
    <property type="nucleotide sequence ID" value="XM_019184029.1"/>
</dbReference>